<dbReference type="PROSITE" id="PS00676">
    <property type="entry name" value="SIGMA54_INTERACT_2"/>
    <property type="match status" value="1"/>
</dbReference>
<dbReference type="PRINTS" id="PR01590">
    <property type="entry name" value="HTHFIS"/>
</dbReference>
<dbReference type="RefSeq" id="WP_068713924.1">
    <property type="nucleotide sequence ID" value="NZ_AP014635.1"/>
</dbReference>
<dbReference type="Pfam" id="PF25601">
    <property type="entry name" value="AAA_lid_14"/>
    <property type="match status" value="1"/>
</dbReference>
<dbReference type="InterPro" id="IPR002078">
    <property type="entry name" value="Sigma_54_int"/>
</dbReference>
<evidence type="ECO:0000256" key="2">
    <source>
        <dbReference type="ARBA" id="ARBA00022840"/>
    </source>
</evidence>
<accession>A0ABS7YQN7</accession>
<proteinExistence type="predicted"/>
<evidence type="ECO:0000256" key="6">
    <source>
        <dbReference type="PROSITE-ProRule" id="PRU00169"/>
    </source>
</evidence>
<dbReference type="Gene3D" id="3.40.50.2300">
    <property type="match status" value="1"/>
</dbReference>
<keyword evidence="4" id="KW-0238">DNA-binding</keyword>
<evidence type="ECO:0000256" key="1">
    <source>
        <dbReference type="ARBA" id="ARBA00022741"/>
    </source>
</evidence>
<dbReference type="InterPro" id="IPR002197">
    <property type="entry name" value="HTH_Fis"/>
</dbReference>
<organism evidence="9 10">
    <name type="scientific">Vibrio tritonius</name>
    <dbReference type="NCBI Taxonomy" id="1435069"/>
    <lineage>
        <taxon>Bacteria</taxon>
        <taxon>Pseudomonadati</taxon>
        <taxon>Pseudomonadota</taxon>
        <taxon>Gammaproteobacteria</taxon>
        <taxon>Vibrionales</taxon>
        <taxon>Vibrionaceae</taxon>
        <taxon>Vibrio</taxon>
    </lineage>
</organism>
<dbReference type="InterPro" id="IPR014264">
    <property type="entry name" value="PEP-CTERM_resp_reg"/>
</dbReference>
<keyword evidence="5" id="KW-0804">Transcription</keyword>
<dbReference type="InterPro" id="IPR011006">
    <property type="entry name" value="CheY-like_superfamily"/>
</dbReference>
<sequence length="449" mass="50150">METLLIIEDDRGIQNQLKWAFDDYTVIPAHDRDSALIALRRYEPKVVALDLGLPPDPDNSSEGFKILQEILSIAPKTKIIVMTGNDEKDSAHQAIKMGAIDFHHKPLNESDLSVIINRAMFIANLEIENETLKKHSLEHNGFIGHSPKIQRVCELIERIAPTDVSTLLLGESGTGKEVLARSIHESSDRKDQPFIAINCASIPENLLESELFGYERGAFTGAVKMTKGKVECAEGGTLFLDEIGDMPLALQAKILRFLQEKVITRIGGRQEISVNVRIVCATHQNLPEMVTEKSFREDLFYRISEMTINIPPLRERDEDIILIARAALQKNCEQMGKQINGFTEDAIQALMQYPWPGNVRELQNRVKSACIMADGKNITVQDLALPITQDTPTLDINLKHVREAAEKQAICRALSMSDGNMSNTAGLLGITRPTLYALLDKFSLRKKSE</sequence>
<gene>
    <name evidence="9" type="primary">prsR</name>
    <name evidence="9" type="ORF">LDJ79_17900</name>
</gene>
<protein>
    <submittedName>
        <fullName evidence="9">PEP-CTERM-box response regulator transcription factor</fullName>
    </submittedName>
</protein>
<dbReference type="Pfam" id="PF00158">
    <property type="entry name" value="Sigma54_activat"/>
    <property type="match status" value="1"/>
</dbReference>
<dbReference type="Pfam" id="PF00072">
    <property type="entry name" value="Response_reg"/>
    <property type="match status" value="1"/>
</dbReference>
<evidence type="ECO:0000256" key="5">
    <source>
        <dbReference type="ARBA" id="ARBA00023163"/>
    </source>
</evidence>
<evidence type="ECO:0000256" key="3">
    <source>
        <dbReference type="ARBA" id="ARBA00023015"/>
    </source>
</evidence>
<dbReference type="InterPro" id="IPR003593">
    <property type="entry name" value="AAA+_ATPase"/>
</dbReference>
<keyword evidence="2" id="KW-0067">ATP-binding</keyword>
<dbReference type="SUPFAM" id="SSF46689">
    <property type="entry name" value="Homeodomain-like"/>
    <property type="match status" value="1"/>
</dbReference>
<dbReference type="SMART" id="SM00448">
    <property type="entry name" value="REC"/>
    <property type="match status" value="1"/>
</dbReference>
<evidence type="ECO:0000256" key="4">
    <source>
        <dbReference type="ARBA" id="ARBA00023125"/>
    </source>
</evidence>
<dbReference type="InterPro" id="IPR009057">
    <property type="entry name" value="Homeodomain-like_sf"/>
</dbReference>
<dbReference type="Pfam" id="PF02954">
    <property type="entry name" value="HTH_8"/>
    <property type="match status" value="1"/>
</dbReference>
<evidence type="ECO:0000259" key="7">
    <source>
        <dbReference type="PROSITE" id="PS50045"/>
    </source>
</evidence>
<reference evidence="10" key="1">
    <citation type="submission" date="2023-07" db="EMBL/GenBank/DDBJ databases">
        <title>Molecular identification of indigenous halophilic bacteria isolated from red sea cost, biodegradation of synthetic dyes and assessment of degraded metabolite toxicity.</title>
        <authorList>
            <person name="Chaieb K."/>
            <person name="Altayb H.N."/>
        </authorList>
    </citation>
    <scope>NUCLEOTIDE SEQUENCE [LARGE SCALE GENOMIC DNA]</scope>
    <source>
        <strain evidence="10">K20</strain>
    </source>
</reference>
<dbReference type="SMART" id="SM00382">
    <property type="entry name" value="AAA"/>
    <property type="match status" value="1"/>
</dbReference>
<dbReference type="PANTHER" id="PTHR32071">
    <property type="entry name" value="TRANSCRIPTIONAL REGULATORY PROTEIN"/>
    <property type="match status" value="1"/>
</dbReference>
<dbReference type="InterPro" id="IPR025943">
    <property type="entry name" value="Sigma_54_int_dom_ATP-bd_2"/>
</dbReference>
<dbReference type="PROSITE" id="PS50110">
    <property type="entry name" value="RESPONSE_REGULATORY"/>
    <property type="match status" value="1"/>
</dbReference>
<dbReference type="Gene3D" id="1.10.10.60">
    <property type="entry name" value="Homeodomain-like"/>
    <property type="match status" value="1"/>
</dbReference>
<dbReference type="Gene3D" id="1.10.8.60">
    <property type="match status" value="1"/>
</dbReference>
<dbReference type="PROSITE" id="PS00688">
    <property type="entry name" value="SIGMA54_INTERACT_3"/>
    <property type="match status" value="1"/>
</dbReference>
<dbReference type="PANTHER" id="PTHR32071:SF113">
    <property type="entry name" value="ALGINATE BIOSYNTHESIS TRANSCRIPTIONAL REGULATORY PROTEIN ALGB"/>
    <property type="match status" value="1"/>
</dbReference>
<dbReference type="EMBL" id="JAIWIU010000139">
    <property type="protein sequence ID" value="MCA2017999.1"/>
    <property type="molecule type" value="Genomic_DNA"/>
</dbReference>
<feature type="domain" description="Sigma-54 factor interaction" evidence="7">
    <location>
        <begin position="142"/>
        <end position="371"/>
    </location>
</feature>
<dbReference type="InterPro" id="IPR001789">
    <property type="entry name" value="Sig_transdc_resp-reg_receiver"/>
</dbReference>
<dbReference type="InterPro" id="IPR027417">
    <property type="entry name" value="P-loop_NTPase"/>
</dbReference>
<feature type="modified residue" description="4-aspartylphosphate" evidence="6">
    <location>
        <position position="50"/>
    </location>
</feature>
<evidence type="ECO:0000259" key="8">
    <source>
        <dbReference type="PROSITE" id="PS50110"/>
    </source>
</evidence>
<evidence type="ECO:0000313" key="9">
    <source>
        <dbReference type="EMBL" id="MCA2017999.1"/>
    </source>
</evidence>
<dbReference type="InterPro" id="IPR058031">
    <property type="entry name" value="AAA_lid_NorR"/>
</dbReference>
<evidence type="ECO:0000313" key="10">
    <source>
        <dbReference type="Proteomes" id="UP001199044"/>
    </source>
</evidence>
<dbReference type="CDD" id="cd00009">
    <property type="entry name" value="AAA"/>
    <property type="match status" value="1"/>
</dbReference>
<keyword evidence="10" id="KW-1185">Reference proteome</keyword>
<dbReference type="PROSITE" id="PS50045">
    <property type="entry name" value="SIGMA54_INTERACT_4"/>
    <property type="match status" value="1"/>
</dbReference>
<dbReference type="SUPFAM" id="SSF52540">
    <property type="entry name" value="P-loop containing nucleoside triphosphate hydrolases"/>
    <property type="match status" value="1"/>
</dbReference>
<dbReference type="Gene3D" id="3.40.50.300">
    <property type="entry name" value="P-loop containing nucleotide triphosphate hydrolases"/>
    <property type="match status" value="1"/>
</dbReference>
<name>A0ABS7YQN7_9VIBR</name>
<keyword evidence="6" id="KW-0597">Phosphoprotein</keyword>
<dbReference type="NCBIfam" id="TIGR02915">
    <property type="entry name" value="PEP_resp_reg"/>
    <property type="match status" value="1"/>
</dbReference>
<keyword evidence="3" id="KW-0805">Transcription regulation</keyword>
<keyword evidence="1" id="KW-0547">Nucleotide-binding</keyword>
<dbReference type="SUPFAM" id="SSF52172">
    <property type="entry name" value="CheY-like"/>
    <property type="match status" value="1"/>
</dbReference>
<feature type="domain" description="Response regulatory" evidence="8">
    <location>
        <begin position="3"/>
        <end position="120"/>
    </location>
</feature>
<dbReference type="InterPro" id="IPR025944">
    <property type="entry name" value="Sigma_54_int_dom_CS"/>
</dbReference>
<comment type="caution">
    <text evidence="9">The sequence shown here is derived from an EMBL/GenBank/DDBJ whole genome shotgun (WGS) entry which is preliminary data.</text>
</comment>
<dbReference type="Proteomes" id="UP001199044">
    <property type="component" value="Unassembled WGS sequence"/>
</dbReference>